<dbReference type="Proteomes" id="UP000639516">
    <property type="component" value="Unassembled WGS sequence"/>
</dbReference>
<sequence length="64" mass="7575">MPFENLSDYFIMRMYENIRDQALADARSAVRLVGEPARSRAEELRQEIERRGLFCTPITWPEEV</sequence>
<organism evidence="1 2">
    <name type="scientific">Bradyrhizobium campsiandrae</name>
    <dbReference type="NCBI Taxonomy" id="1729892"/>
    <lineage>
        <taxon>Bacteria</taxon>
        <taxon>Pseudomonadati</taxon>
        <taxon>Pseudomonadota</taxon>
        <taxon>Alphaproteobacteria</taxon>
        <taxon>Hyphomicrobiales</taxon>
        <taxon>Nitrobacteraceae</taxon>
        <taxon>Bradyrhizobium</taxon>
    </lineage>
</organism>
<accession>A0ABR7UH68</accession>
<gene>
    <name evidence="1" type="ORF">HA482_34610</name>
</gene>
<evidence type="ECO:0000313" key="2">
    <source>
        <dbReference type="Proteomes" id="UP000639516"/>
    </source>
</evidence>
<reference evidence="1 2" key="1">
    <citation type="journal article" date="2020" name="Arch. Microbiol.">
        <title>Bradyrhizobium campsiandrae sp. nov., a nitrogen-fixing bacterial strain isolated from a native leguminous tree from the Amazon adapted to flooded conditions.</title>
        <authorList>
            <person name="Cabral Michel D."/>
            <person name="Martins da Costa E."/>
            <person name="Azarias Guimaraes A."/>
            <person name="Soares de Carvalho T."/>
            <person name="Santos de Castro Caputo P."/>
            <person name="Willems A."/>
            <person name="de Souza Moreira F.M."/>
        </authorList>
    </citation>
    <scope>NUCLEOTIDE SEQUENCE [LARGE SCALE GENOMIC DNA]</scope>
    <source>
        <strain evidence="2">INPA 384B</strain>
    </source>
</reference>
<protein>
    <submittedName>
        <fullName evidence="1">Uncharacterized protein</fullName>
    </submittedName>
</protein>
<comment type="caution">
    <text evidence="1">The sequence shown here is derived from an EMBL/GenBank/DDBJ whole genome shotgun (WGS) entry which is preliminary data.</text>
</comment>
<dbReference type="RefSeq" id="WP_188101810.1">
    <property type="nucleotide sequence ID" value="NZ_JAANIH010000023.1"/>
</dbReference>
<dbReference type="EMBL" id="JAATTO010000067">
    <property type="protein sequence ID" value="MBC9983329.1"/>
    <property type="molecule type" value="Genomic_DNA"/>
</dbReference>
<keyword evidence="2" id="KW-1185">Reference proteome</keyword>
<evidence type="ECO:0000313" key="1">
    <source>
        <dbReference type="EMBL" id="MBC9983329.1"/>
    </source>
</evidence>
<name>A0ABR7UH68_9BRAD</name>
<proteinExistence type="predicted"/>